<evidence type="ECO:0000259" key="1">
    <source>
        <dbReference type="Pfam" id="PF12773"/>
    </source>
</evidence>
<dbReference type="AlphaFoldDB" id="A0A166BN23"/>
<organism evidence="2 3">
    <name type="scientific">Methanobrevibacter oralis</name>
    <dbReference type="NCBI Taxonomy" id="66851"/>
    <lineage>
        <taxon>Archaea</taxon>
        <taxon>Methanobacteriati</taxon>
        <taxon>Methanobacteriota</taxon>
        <taxon>Methanomada group</taxon>
        <taxon>Methanobacteria</taxon>
        <taxon>Methanobacteriales</taxon>
        <taxon>Methanobacteriaceae</taxon>
        <taxon>Methanobrevibacter</taxon>
    </lineage>
</organism>
<sequence>MVNKIKCPFCNELNEIDYKFCLNCGKELPIGDDKFNLDIGDNVSNSEDEQTTEEQEFINCPACNTLNYQGSIECKECGYLLNKDIKKSFRTSNEKKYKKCPKCGNILFPNDNLCEICGYEFLVIGCDSLDDFLEKHPQYKEYTKNIDFFKDINKFNDYDTFLFQFNEMCVENNINLTWFDVGMIKCPQCLKFFSFISPYFIINHACPHCGNEFDFDSTEEVYCFNCGRPVKEGQTKCECGYEFVDIKCPHCKTYNLYTNNYCTSCESTLRSYNVIFPHKSPQGCIRDDNNGLLLDMEFLKKELLKDPYQINDKVYTKVLQNGYLKLDKIINEICSRWWIVSPNYCKSCQSKIEPLEDNCPKCNITHHSDHYDNRVKELKTIKNNYTETKRGINELSNLKWTYKLSDTDIKDYLNSLAPVIGESQLEYRQRLFKEYGENNVISYLIKNVWNIYFKNRCINCGGEFEQYNLYCPSCGMKKSVPYLSVLFNKGNVKVEMFLGQYDDFSYNVKKICQDNGGDITYASNGIVSCPKCSNYFHYLTSDFINTQKCPNCGVYFNFNATIYEDEWDYLGISYEEYKEQFF</sequence>
<keyword evidence="3" id="KW-1185">Reference proteome</keyword>
<protein>
    <submittedName>
        <fullName evidence="2">Double zinc ribbon</fullName>
    </submittedName>
</protein>
<name>A0A166BN23_METOA</name>
<accession>A0A166BN23</accession>
<dbReference type="PATRIC" id="fig|66851.6.peg.556"/>
<dbReference type="OrthoDB" id="295069at2157"/>
<evidence type="ECO:0000313" key="3">
    <source>
        <dbReference type="Proteomes" id="UP000077428"/>
    </source>
</evidence>
<comment type="caution">
    <text evidence="2">The sequence shown here is derived from an EMBL/GenBank/DDBJ whole genome shotgun (WGS) entry which is preliminary data.</text>
</comment>
<gene>
    <name evidence="2" type="ORF">MBORA_04930</name>
</gene>
<dbReference type="InterPro" id="IPR025874">
    <property type="entry name" value="DZR"/>
</dbReference>
<proteinExistence type="predicted"/>
<dbReference type="Pfam" id="PF12773">
    <property type="entry name" value="DZR"/>
    <property type="match status" value="1"/>
</dbReference>
<reference evidence="3" key="1">
    <citation type="journal article" date="2016" name="Genome Announc.">
        <title>Draft Genome Sequences of Methanobrevibacter curvatus DSM11111, Methanobrevibacter cuticularis DSM11139, Methanobrevibacter filiformis DSM11501, and Methanobrevibacter oralis DSM7256.</title>
        <authorList>
            <person name="Poehlein A."/>
            <person name="Seedorf H."/>
        </authorList>
    </citation>
    <scope>NUCLEOTIDE SEQUENCE [LARGE SCALE GENOMIC DNA]</scope>
    <source>
        <strain evidence="3">DSM 7256 / JCM 30027 / ZR</strain>
    </source>
</reference>
<evidence type="ECO:0000313" key="2">
    <source>
        <dbReference type="EMBL" id="KZX13583.1"/>
    </source>
</evidence>
<feature type="domain" description="DZANK-type" evidence="1">
    <location>
        <begin position="60"/>
        <end position="118"/>
    </location>
</feature>
<dbReference type="RefSeq" id="WP_063720188.1">
    <property type="nucleotide sequence ID" value="NZ_CAJVUI010000001.1"/>
</dbReference>
<dbReference type="EMBL" id="LWMU01000048">
    <property type="protein sequence ID" value="KZX13583.1"/>
    <property type="molecule type" value="Genomic_DNA"/>
</dbReference>
<dbReference type="Proteomes" id="UP000077428">
    <property type="component" value="Unassembled WGS sequence"/>
</dbReference>